<evidence type="ECO:0000256" key="2">
    <source>
        <dbReference type="ARBA" id="ARBA00022737"/>
    </source>
</evidence>
<dbReference type="Proteomes" id="UP001327560">
    <property type="component" value="Chromosome 5"/>
</dbReference>
<feature type="repeat" description="PPR" evidence="3">
    <location>
        <begin position="821"/>
        <end position="855"/>
    </location>
</feature>
<feature type="repeat" description="PPR" evidence="3">
    <location>
        <begin position="926"/>
        <end position="960"/>
    </location>
</feature>
<reference evidence="5 6" key="1">
    <citation type="submission" date="2023-10" db="EMBL/GenBank/DDBJ databases">
        <title>Chromosome-scale genome assembly provides insights into flower coloration mechanisms of Canna indica.</title>
        <authorList>
            <person name="Li C."/>
        </authorList>
    </citation>
    <scope>NUCLEOTIDE SEQUENCE [LARGE SCALE GENOMIC DNA]</scope>
    <source>
        <tissue evidence="5">Flower</tissue>
    </source>
</reference>
<dbReference type="PROSITE" id="PS51375">
    <property type="entry name" value="PPR"/>
    <property type="match status" value="14"/>
</dbReference>
<dbReference type="PANTHER" id="PTHR47447">
    <property type="entry name" value="OS03G0856100 PROTEIN"/>
    <property type="match status" value="1"/>
</dbReference>
<feature type="repeat" description="PPR" evidence="3">
    <location>
        <begin position="436"/>
        <end position="470"/>
    </location>
</feature>
<feature type="repeat" description="PPR" evidence="3">
    <location>
        <begin position="715"/>
        <end position="749"/>
    </location>
</feature>
<accession>A0AAQ3KHI5</accession>
<dbReference type="Gene3D" id="1.25.40.10">
    <property type="entry name" value="Tetratricopeptide repeat domain"/>
    <property type="match status" value="6"/>
</dbReference>
<protein>
    <recommendedName>
        <fullName evidence="7">Pentatricopeptide repeat-containing protein</fullName>
    </recommendedName>
</protein>
<dbReference type="Pfam" id="PF01535">
    <property type="entry name" value="PPR"/>
    <property type="match status" value="3"/>
</dbReference>
<feature type="repeat" description="PPR" evidence="3">
    <location>
        <begin position="333"/>
        <end position="367"/>
    </location>
</feature>
<evidence type="ECO:0000256" key="4">
    <source>
        <dbReference type="SAM" id="MobiDB-lite"/>
    </source>
</evidence>
<dbReference type="Pfam" id="PF12854">
    <property type="entry name" value="PPR_1"/>
    <property type="match status" value="2"/>
</dbReference>
<gene>
    <name evidence="5" type="ORF">Cni_G17687</name>
</gene>
<feature type="repeat" description="PPR" evidence="3">
    <location>
        <begin position="750"/>
        <end position="786"/>
    </location>
</feature>
<feature type="repeat" description="PPR" evidence="3">
    <location>
        <begin position="856"/>
        <end position="890"/>
    </location>
</feature>
<feature type="repeat" description="PPR" evidence="3">
    <location>
        <begin position="263"/>
        <end position="297"/>
    </location>
</feature>
<feature type="repeat" description="PPR" evidence="3">
    <location>
        <begin position="506"/>
        <end position="540"/>
    </location>
</feature>
<feature type="repeat" description="PPR" evidence="3">
    <location>
        <begin position="401"/>
        <end position="435"/>
    </location>
</feature>
<feature type="repeat" description="PPR" evidence="3">
    <location>
        <begin position="471"/>
        <end position="505"/>
    </location>
</feature>
<feature type="region of interest" description="Disordered" evidence="4">
    <location>
        <begin position="24"/>
        <end position="46"/>
    </location>
</feature>
<comment type="similarity">
    <text evidence="1">Belongs to the PPR family. P subfamily.</text>
</comment>
<dbReference type="InterPro" id="IPR011990">
    <property type="entry name" value="TPR-like_helical_dom_sf"/>
</dbReference>
<feature type="repeat" description="PPR" evidence="3">
    <location>
        <begin position="961"/>
        <end position="995"/>
    </location>
</feature>
<feature type="compositionally biased region" description="Basic residues" evidence="4">
    <location>
        <begin position="24"/>
        <end position="41"/>
    </location>
</feature>
<evidence type="ECO:0000313" key="5">
    <source>
        <dbReference type="EMBL" id="WOL08934.1"/>
    </source>
</evidence>
<organism evidence="5 6">
    <name type="scientific">Canna indica</name>
    <name type="common">Indian-shot</name>
    <dbReference type="NCBI Taxonomy" id="4628"/>
    <lineage>
        <taxon>Eukaryota</taxon>
        <taxon>Viridiplantae</taxon>
        <taxon>Streptophyta</taxon>
        <taxon>Embryophyta</taxon>
        <taxon>Tracheophyta</taxon>
        <taxon>Spermatophyta</taxon>
        <taxon>Magnoliopsida</taxon>
        <taxon>Liliopsida</taxon>
        <taxon>Zingiberales</taxon>
        <taxon>Cannaceae</taxon>
        <taxon>Canna</taxon>
    </lineage>
</organism>
<dbReference type="SUPFAM" id="SSF48452">
    <property type="entry name" value="TPR-like"/>
    <property type="match status" value="1"/>
</dbReference>
<dbReference type="InterPro" id="IPR002885">
    <property type="entry name" value="PPR_rpt"/>
</dbReference>
<feature type="repeat" description="PPR" evidence="3">
    <location>
        <begin position="228"/>
        <end position="262"/>
    </location>
</feature>
<dbReference type="EMBL" id="CP136894">
    <property type="protein sequence ID" value="WOL08934.1"/>
    <property type="molecule type" value="Genomic_DNA"/>
</dbReference>
<dbReference type="NCBIfam" id="TIGR00756">
    <property type="entry name" value="PPR"/>
    <property type="match status" value="12"/>
</dbReference>
<proteinExistence type="inferred from homology"/>
<keyword evidence="2" id="KW-0677">Repeat</keyword>
<keyword evidence="6" id="KW-1185">Reference proteome</keyword>
<dbReference type="PANTHER" id="PTHR47447:SF28">
    <property type="entry name" value="PENTACOTRIPEPTIDE-REPEAT REGION OF PRORP DOMAIN-CONTAINING PROTEIN"/>
    <property type="match status" value="1"/>
</dbReference>
<dbReference type="Pfam" id="PF13041">
    <property type="entry name" value="PPR_2"/>
    <property type="match status" value="6"/>
</dbReference>
<evidence type="ECO:0000256" key="1">
    <source>
        <dbReference type="ARBA" id="ARBA00007626"/>
    </source>
</evidence>
<name>A0AAQ3KHI5_9LILI</name>
<evidence type="ECO:0000313" key="6">
    <source>
        <dbReference type="Proteomes" id="UP001327560"/>
    </source>
</evidence>
<evidence type="ECO:0008006" key="7">
    <source>
        <dbReference type="Google" id="ProtNLM"/>
    </source>
</evidence>
<feature type="repeat" description="PPR" evidence="3">
    <location>
        <begin position="891"/>
        <end position="925"/>
    </location>
</feature>
<evidence type="ECO:0000256" key="3">
    <source>
        <dbReference type="PROSITE-ProRule" id="PRU00708"/>
    </source>
</evidence>
<sequence>MRNLFKFSFSSSTRIPSRLLSHRLKSSNSRAARKKPARSRKPPSTASLFQKISGIVEHEILATDDASPKVLLAKDDGVTCPASSFDCRPDARGIAQESASNCDDDGTPSRAFESEKNQLQNYNLEDISLIVHKITNIVRSEKSQLRMERRLEELDLSWSSDVVEKVLKRCFKVSHLALRFFNWVTLQPNFCLTTETYNVMIFIAGEARDFGLVEKLVDAMDKELCPKNIRTWTIMISHYGKAKQIGKVLRTFEAMRKSGCEVDLIVYESILRALCNTKKPDLVMEFYNEMKSKSMVVNKNLYEMLMDCLASSGDSAAVRLVGDDMMNILQVSESDVYTRILRSFCVSGKIEEAKELFEEMKKKNVINSDVYETLVKGLCRAGKIDDAMGIVRDAEPKSVVDSKLYGCLINGFLRKGDISKSLELMQDMREIGCQPTLSTYTEIIQHLFMSDGYKNACELYTEMLKNGIEPDTVAITAMIAGHVQHNQISEAWKIFETMKKKNGMPSSKAYSVFINELCKVSKPQEALKLLEEMFNGKIKASDGIFNMVISSLNRVGELEKVKKVEQIHRLYRLECLEDQPVSQSPSHQSLDHEHEVLNIISKQDTESSETTTLNDADCKEVCRIISSYTDWSHIQDVLESRKINFTPGLVEAILRNSQRQSRAALQLFSWIGRKPGYTHTTGTYNMAIKLAGSAKDFKHMRSIFREMERSNLEITPNTWTIMIAQYGRAGLTEMALNAFQEMKNHGYQPDGSTYKYLVVFLCGKKGRKIDEAIKLFQEMIHAGYMPDREMLEIYLCSLCVFKQLVDAQRSVKSLFSRGFRVQVGYSLLIKSLCRAGRVEEALEVADEMELQGCTRDQCIYGSIVHALLREGRLDEALDKVEEMKRAGISETAHIHTSLIVHFCKEKKIAKAMEIFKKMKDDGCEPTIVTYSALIRGFMNVGMVADAWNIFRRMKLKGPIPDFETYSMFITCLCKSGKSEDALKLLHEMLGSGIIPSAINFQRVFHGLNREGKPDLAHTVLQTKWLLKRERMLSL</sequence>
<dbReference type="AlphaFoldDB" id="A0AAQ3KHI5"/>